<dbReference type="AlphaFoldDB" id="A0A9D1JRM7"/>
<dbReference type="InterPro" id="IPR039566">
    <property type="entry name" value="CvfB_S1_st"/>
</dbReference>
<comment type="similarity">
    <text evidence="1">Belongs to the CvfB family.</text>
</comment>
<accession>A0A9D1JRM7</accession>
<proteinExistence type="inferred from homology"/>
<reference evidence="3" key="1">
    <citation type="submission" date="2020-10" db="EMBL/GenBank/DDBJ databases">
        <authorList>
            <person name="Gilroy R."/>
        </authorList>
    </citation>
    <scope>NUCLEOTIDE SEQUENCE</scope>
    <source>
        <strain evidence="3">CHK178-757</strain>
    </source>
</reference>
<dbReference type="InterPro" id="IPR014464">
    <property type="entry name" value="CvfB_fam"/>
</dbReference>
<protein>
    <submittedName>
        <fullName evidence="3">RNA-binding protein</fullName>
    </submittedName>
</protein>
<feature type="domain" description="S1 motif" evidence="2">
    <location>
        <begin position="147"/>
        <end position="208"/>
    </location>
</feature>
<dbReference type="EMBL" id="DVIT01000056">
    <property type="protein sequence ID" value="HIS48432.1"/>
    <property type="molecule type" value="Genomic_DNA"/>
</dbReference>
<dbReference type="Gene3D" id="2.40.50.140">
    <property type="entry name" value="Nucleic acid-binding proteins"/>
    <property type="match status" value="2"/>
</dbReference>
<gene>
    <name evidence="3" type="ORF">IAB46_12940</name>
</gene>
<dbReference type="PROSITE" id="PS50126">
    <property type="entry name" value="S1"/>
    <property type="match status" value="1"/>
</dbReference>
<dbReference type="Gene3D" id="1.10.10.10">
    <property type="entry name" value="Winged helix-like DNA-binding domain superfamily/Winged helix DNA-binding domain"/>
    <property type="match status" value="1"/>
</dbReference>
<dbReference type="InterPro" id="IPR036388">
    <property type="entry name" value="WH-like_DNA-bd_sf"/>
</dbReference>
<dbReference type="PIRSF" id="PIRSF012524">
    <property type="entry name" value="YitL_S1"/>
    <property type="match status" value="1"/>
</dbReference>
<comment type="caution">
    <text evidence="3">The sequence shown here is derived from an EMBL/GenBank/DDBJ whole genome shotgun (WGS) entry which is preliminary data.</text>
</comment>
<name>A0A9D1JRM7_9FIRM</name>
<evidence type="ECO:0000313" key="3">
    <source>
        <dbReference type="EMBL" id="HIS48432.1"/>
    </source>
</evidence>
<evidence type="ECO:0000259" key="2">
    <source>
        <dbReference type="PROSITE" id="PS50126"/>
    </source>
</evidence>
<dbReference type="GO" id="GO:0003676">
    <property type="term" value="F:nucleic acid binding"/>
    <property type="evidence" value="ECO:0007669"/>
    <property type="project" value="InterPro"/>
</dbReference>
<dbReference type="Pfam" id="PF13509">
    <property type="entry name" value="S1_2"/>
    <property type="match status" value="2"/>
</dbReference>
<dbReference type="PANTHER" id="PTHR37296:SF1">
    <property type="entry name" value="CONSERVED VIRULENCE FACTOR B"/>
    <property type="match status" value="1"/>
</dbReference>
<dbReference type="Pfam" id="PF17783">
    <property type="entry name" value="WHD_CvfB"/>
    <property type="match status" value="1"/>
</dbReference>
<organism evidence="3 4">
    <name type="scientific">Candidatus Scybalocola faecigallinarum</name>
    <dbReference type="NCBI Taxonomy" id="2840941"/>
    <lineage>
        <taxon>Bacteria</taxon>
        <taxon>Bacillati</taxon>
        <taxon>Bacillota</taxon>
        <taxon>Clostridia</taxon>
        <taxon>Lachnospirales</taxon>
        <taxon>Lachnospiraceae</taxon>
        <taxon>Lachnospiraceae incertae sedis</taxon>
        <taxon>Candidatus Scybalocola (ex Gilroy et al. 2021)</taxon>
    </lineage>
</organism>
<evidence type="ECO:0000313" key="4">
    <source>
        <dbReference type="Proteomes" id="UP000823927"/>
    </source>
</evidence>
<dbReference type="SUPFAM" id="SSF50249">
    <property type="entry name" value="Nucleic acid-binding proteins"/>
    <property type="match status" value="1"/>
</dbReference>
<dbReference type="PANTHER" id="PTHR37296">
    <property type="entry name" value="CONSERVED VIRULENCE FACTOR B"/>
    <property type="match status" value="1"/>
</dbReference>
<dbReference type="Proteomes" id="UP000823927">
    <property type="component" value="Unassembled WGS sequence"/>
</dbReference>
<dbReference type="InterPro" id="IPR003029">
    <property type="entry name" value="S1_domain"/>
</dbReference>
<dbReference type="InterPro" id="IPR012340">
    <property type="entry name" value="NA-bd_OB-fold"/>
</dbReference>
<dbReference type="InterPro" id="IPR040764">
    <property type="entry name" value="CvfB_WH"/>
</dbReference>
<sequence>MIRLGEKQVLTITRKKDFGVYLSNPADAGGEAVLLPKKEVPSEANVGTQLEVFIYRDSSDRLIATTAEPLITLGQTAVLKVQQVTKIGAFLDWGLPKDLLLPFKEQTVQVREGREYLVALYIDKSSRLCATMKVYEYLHTDSSYKKDDHAIGYIYQIHPEYGAFVAVDGRYHGLIPARELHGGFEPGEKVTVRVSRVREDGKLELSLHERIPFQIDADAEHIMKLIQSYDGVLPFTEKASPAVIEREAGMSKAAFKRAVGRLLKNGRITITDGKIREKQE</sequence>
<reference evidence="3" key="2">
    <citation type="journal article" date="2021" name="PeerJ">
        <title>Extensive microbial diversity within the chicken gut microbiome revealed by metagenomics and culture.</title>
        <authorList>
            <person name="Gilroy R."/>
            <person name="Ravi A."/>
            <person name="Getino M."/>
            <person name="Pursley I."/>
            <person name="Horton D.L."/>
            <person name="Alikhan N.F."/>
            <person name="Baker D."/>
            <person name="Gharbi K."/>
            <person name="Hall N."/>
            <person name="Watson M."/>
            <person name="Adriaenssens E.M."/>
            <person name="Foster-Nyarko E."/>
            <person name="Jarju S."/>
            <person name="Secka A."/>
            <person name="Antonio M."/>
            <person name="Oren A."/>
            <person name="Chaudhuri R.R."/>
            <person name="La Ragione R."/>
            <person name="Hildebrand F."/>
            <person name="Pallen M.J."/>
        </authorList>
    </citation>
    <scope>NUCLEOTIDE SEQUENCE</scope>
    <source>
        <strain evidence="3">CHK178-757</strain>
    </source>
</reference>
<evidence type="ECO:0000256" key="1">
    <source>
        <dbReference type="PIRNR" id="PIRNR012524"/>
    </source>
</evidence>
<dbReference type="SMART" id="SM00316">
    <property type="entry name" value="S1"/>
    <property type="match status" value="1"/>
</dbReference>